<feature type="transmembrane region" description="Helical" evidence="1">
    <location>
        <begin position="122"/>
        <end position="142"/>
    </location>
</feature>
<feature type="transmembrane region" description="Helical" evidence="1">
    <location>
        <begin position="148"/>
        <end position="167"/>
    </location>
</feature>
<keyword evidence="1" id="KW-0812">Transmembrane</keyword>
<evidence type="ECO:0000259" key="2">
    <source>
        <dbReference type="Pfam" id="PF22954"/>
    </source>
</evidence>
<evidence type="ECO:0000313" key="4">
    <source>
        <dbReference type="WBParaSite" id="PSAMB.scaffold10037size4406.g32982.t1"/>
    </source>
</evidence>
<evidence type="ECO:0000313" key="3">
    <source>
        <dbReference type="Proteomes" id="UP000887566"/>
    </source>
</evidence>
<sequence length="183" mass="21198">MAKSTNIFCSLLQNERLEVDYNWNVTKIWPKVKFSTERSEAAMTERMFGLHVKTWTWLIALIELVLAVIGLAIAIANLAEEHHRASAAFIIQVVVQIIWILVTFLLILALVTNRARYIYPHLLASIVVVIFFVVQFIIFLFNHISFGVFLYNALLVAIVMCCVVIEYRCYTWMMDYTDLAQNF</sequence>
<name>A0A914UHT0_9BILA</name>
<feature type="domain" description="DUF7027" evidence="2">
    <location>
        <begin position="57"/>
        <end position="143"/>
    </location>
</feature>
<keyword evidence="1" id="KW-0472">Membrane</keyword>
<feature type="transmembrane region" description="Helical" evidence="1">
    <location>
        <begin position="55"/>
        <end position="79"/>
    </location>
</feature>
<keyword evidence="1" id="KW-1133">Transmembrane helix</keyword>
<dbReference type="WBParaSite" id="PSAMB.scaffold10037size4406.g32982.t1">
    <property type="protein sequence ID" value="PSAMB.scaffold10037size4406.g32982.t1"/>
    <property type="gene ID" value="PSAMB.scaffold10037size4406.g32982"/>
</dbReference>
<reference evidence="4" key="1">
    <citation type="submission" date="2022-11" db="UniProtKB">
        <authorList>
            <consortium name="WormBaseParasite"/>
        </authorList>
    </citation>
    <scope>IDENTIFICATION</scope>
</reference>
<dbReference type="Proteomes" id="UP000887566">
    <property type="component" value="Unplaced"/>
</dbReference>
<organism evidence="3 4">
    <name type="scientific">Plectus sambesii</name>
    <dbReference type="NCBI Taxonomy" id="2011161"/>
    <lineage>
        <taxon>Eukaryota</taxon>
        <taxon>Metazoa</taxon>
        <taxon>Ecdysozoa</taxon>
        <taxon>Nematoda</taxon>
        <taxon>Chromadorea</taxon>
        <taxon>Plectida</taxon>
        <taxon>Plectina</taxon>
        <taxon>Plectoidea</taxon>
        <taxon>Plectidae</taxon>
        <taxon>Plectus</taxon>
    </lineage>
</organism>
<accession>A0A914UHT0</accession>
<dbReference type="Pfam" id="PF22954">
    <property type="entry name" value="DUF7027"/>
    <property type="match status" value="1"/>
</dbReference>
<feature type="transmembrane region" description="Helical" evidence="1">
    <location>
        <begin position="85"/>
        <end position="110"/>
    </location>
</feature>
<keyword evidence="3" id="KW-1185">Reference proteome</keyword>
<protein>
    <recommendedName>
        <fullName evidence="2">DUF7027 domain-containing protein</fullName>
    </recommendedName>
</protein>
<proteinExistence type="predicted"/>
<dbReference type="InterPro" id="IPR054291">
    <property type="entry name" value="DUF7027"/>
</dbReference>
<dbReference type="AlphaFoldDB" id="A0A914UHT0"/>
<evidence type="ECO:0000256" key="1">
    <source>
        <dbReference type="SAM" id="Phobius"/>
    </source>
</evidence>